<organism evidence="8 9">
    <name type="scientific">Astyanax mexicanus</name>
    <name type="common">Blind cave fish</name>
    <name type="synonym">Astyanax fasciatus mexicanus</name>
    <dbReference type="NCBI Taxonomy" id="7994"/>
    <lineage>
        <taxon>Eukaryota</taxon>
        <taxon>Metazoa</taxon>
        <taxon>Chordata</taxon>
        <taxon>Craniata</taxon>
        <taxon>Vertebrata</taxon>
        <taxon>Euteleostomi</taxon>
        <taxon>Actinopterygii</taxon>
        <taxon>Neopterygii</taxon>
        <taxon>Teleostei</taxon>
        <taxon>Ostariophysi</taxon>
        <taxon>Characiformes</taxon>
        <taxon>Characoidei</taxon>
        <taxon>Acestrorhamphidae</taxon>
        <taxon>Acestrorhamphinae</taxon>
        <taxon>Astyanax</taxon>
    </lineage>
</organism>
<feature type="compositionally biased region" description="Basic and acidic residues" evidence="7">
    <location>
        <begin position="152"/>
        <end position="174"/>
    </location>
</feature>
<keyword evidence="3 6" id="KW-0690">Ribosome biogenesis</keyword>
<dbReference type="PANTHER" id="PTHR21738">
    <property type="entry name" value="RIBOSOMAL RNA PROCESSING PROTEIN 36 HOMOLOG"/>
    <property type="match status" value="1"/>
</dbReference>
<feature type="region of interest" description="Disordered" evidence="7">
    <location>
        <begin position="1"/>
        <end position="20"/>
    </location>
</feature>
<comment type="function">
    <text evidence="6">Component of the 90S pre-ribosome involved in the maturation of rRNAs. Required for early cleavages of the pre-RNAs in the 40S ribosomal subunit maturation pathway.</text>
</comment>
<evidence type="ECO:0000256" key="5">
    <source>
        <dbReference type="ARBA" id="ARBA00023242"/>
    </source>
</evidence>
<comment type="subunit">
    <text evidence="6">Associates with 90S and pre-40S pre-ribosomal particles.</text>
</comment>
<comment type="similarity">
    <text evidence="2 6">Belongs to the RRP36 family.</text>
</comment>
<evidence type="ECO:0000256" key="2">
    <source>
        <dbReference type="ARBA" id="ARBA00009418"/>
    </source>
</evidence>
<name>A0A8B9HGD2_ASTMX</name>
<feature type="region of interest" description="Disordered" evidence="7">
    <location>
        <begin position="60"/>
        <end position="88"/>
    </location>
</feature>
<reference evidence="8" key="1">
    <citation type="submission" date="2025-08" db="UniProtKB">
        <authorList>
            <consortium name="Ensembl"/>
        </authorList>
    </citation>
    <scope>IDENTIFICATION</scope>
</reference>
<dbReference type="Proteomes" id="UP000694621">
    <property type="component" value="Unplaced"/>
</dbReference>
<dbReference type="GO" id="GO:0005730">
    <property type="term" value="C:nucleolus"/>
    <property type="evidence" value="ECO:0007669"/>
    <property type="project" value="UniProtKB-SubCell"/>
</dbReference>
<evidence type="ECO:0000256" key="4">
    <source>
        <dbReference type="ARBA" id="ARBA00022552"/>
    </source>
</evidence>
<proteinExistence type="inferred from homology"/>
<keyword evidence="6" id="KW-0687">Ribonucleoprotein</keyword>
<dbReference type="GO" id="GO:0000462">
    <property type="term" value="P:maturation of SSU-rRNA from tricistronic rRNA transcript (SSU-rRNA, 5.8S rRNA, LSU-rRNA)"/>
    <property type="evidence" value="ECO:0007669"/>
    <property type="project" value="TreeGrafter"/>
</dbReference>
<evidence type="ECO:0000256" key="3">
    <source>
        <dbReference type="ARBA" id="ARBA00022517"/>
    </source>
</evidence>
<evidence type="ECO:0000256" key="7">
    <source>
        <dbReference type="SAM" id="MobiDB-lite"/>
    </source>
</evidence>
<dbReference type="InterPro" id="IPR009292">
    <property type="entry name" value="RRP36"/>
</dbReference>
<evidence type="ECO:0000256" key="6">
    <source>
        <dbReference type="RuleBase" id="RU368027"/>
    </source>
</evidence>
<dbReference type="GO" id="GO:0030686">
    <property type="term" value="C:90S preribosome"/>
    <property type="evidence" value="ECO:0007669"/>
    <property type="project" value="TreeGrafter"/>
</dbReference>
<dbReference type="Pfam" id="PF06102">
    <property type="entry name" value="RRP36"/>
    <property type="match status" value="1"/>
</dbReference>
<dbReference type="PANTHER" id="PTHR21738:SF0">
    <property type="entry name" value="RIBOSOMAL RNA PROCESSING PROTEIN 36 HOMOLOG"/>
    <property type="match status" value="1"/>
</dbReference>
<comment type="subcellular location">
    <subcellularLocation>
        <location evidence="1 6">Nucleus</location>
        <location evidence="1 6">Nucleolus</location>
    </subcellularLocation>
</comment>
<dbReference type="OrthoDB" id="448446at2759"/>
<dbReference type="Ensembl" id="ENSAMXT00005013549.1">
    <property type="protein sequence ID" value="ENSAMXP00005012211.1"/>
    <property type="gene ID" value="ENSAMXG00005006600.1"/>
</dbReference>
<feature type="compositionally biased region" description="Basic residues" evidence="7">
    <location>
        <begin position="221"/>
        <end position="237"/>
    </location>
</feature>
<dbReference type="AlphaFoldDB" id="A0A8B9HGD2"/>
<accession>A0A8B9HGD2</accession>
<sequence>MDSQDFLNTDSPSEGQSGKNIFVNSTKLTGLKLSTVSFEDIMRLQNKVGTKALKKIAYGTTKNKQTAEPMKRLSKHRPEEMSAKKPVPFLRKVVPTKKMVSRDPRFDDLSGEFRPDVFKQTYNFIGEIREKEAESKLKKVKSEAKREELKSLLKRMKNQDSARQRLEQQREKALQFKRQQRELVGQGHRPFYLKKSDKKKLELANKYTELKKSGKLENFLSKKRKRNANKDRRKLPC</sequence>
<feature type="region of interest" description="Disordered" evidence="7">
    <location>
        <begin position="218"/>
        <end position="237"/>
    </location>
</feature>
<evidence type="ECO:0000313" key="8">
    <source>
        <dbReference type="Ensembl" id="ENSAMXP00005012211.1"/>
    </source>
</evidence>
<evidence type="ECO:0000256" key="1">
    <source>
        <dbReference type="ARBA" id="ARBA00004604"/>
    </source>
</evidence>
<feature type="region of interest" description="Disordered" evidence="7">
    <location>
        <begin position="152"/>
        <end position="190"/>
    </location>
</feature>
<protein>
    <recommendedName>
        <fullName evidence="6">rRNA biogenesis protein RRP36</fullName>
    </recommendedName>
</protein>
<keyword evidence="5 6" id="KW-0539">Nucleus</keyword>
<evidence type="ECO:0000313" key="9">
    <source>
        <dbReference type="Proteomes" id="UP000694621"/>
    </source>
</evidence>
<keyword evidence="4 6" id="KW-0698">rRNA processing</keyword>